<dbReference type="Proteomes" id="UP000014760">
    <property type="component" value="Unassembled WGS sequence"/>
</dbReference>
<dbReference type="HOGENOM" id="CLU_038204_1_0_1"/>
<evidence type="ECO:0000259" key="5">
    <source>
        <dbReference type="Pfam" id="PF06428"/>
    </source>
</evidence>
<dbReference type="GO" id="GO:0005085">
    <property type="term" value="F:guanyl-nucleotide exchange factor activity"/>
    <property type="evidence" value="ECO:0007669"/>
    <property type="project" value="InterPro"/>
</dbReference>
<dbReference type="Pfam" id="PF25555">
    <property type="entry name" value="RAB3A-like_C"/>
    <property type="match status" value="1"/>
</dbReference>
<evidence type="ECO:0000313" key="6">
    <source>
        <dbReference type="EMBL" id="ELT88003.1"/>
    </source>
</evidence>
<dbReference type="InterPro" id="IPR009449">
    <property type="entry name" value="Sec2_N"/>
</dbReference>
<keyword evidence="1 3" id="KW-0175">Coiled coil</keyword>
<dbReference type="OMA" id="EWHYVSL"/>
<protein>
    <recommendedName>
        <fullName evidence="5">GDP/GTP exchange factor Sec2 N-terminal domain-containing protein</fullName>
    </recommendedName>
</protein>
<dbReference type="OrthoDB" id="5560525at2759"/>
<name>R7T4U9_CAPTE</name>
<feature type="domain" description="GDP/GTP exchange factor Sec2 N-terminal" evidence="5">
    <location>
        <begin position="12"/>
        <end position="112"/>
    </location>
</feature>
<dbReference type="AlphaFoldDB" id="R7T4U9"/>
<dbReference type="EnsemblMetazoa" id="CapteT126484">
    <property type="protein sequence ID" value="CapteP126484"/>
    <property type="gene ID" value="CapteG126484"/>
</dbReference>
<dbReference type="SUPFAM" id="SSF144284">
    <property type="entry name" value="Sec2 N-terminal region"/>
    <property type="match status" value="1"/>
</dbReference>
<dbReference type="GO" id="GO:0070319">
    <property type="term" value="C:Golgi to plasma membrane transport vesicle"/>
    <property type="evidence" value="ECO:0007669"/>
    <property type="project" value="TreeGrafter"/>
</dbReference>
<dbReference type="Gene3D" id="1.20.5.4880">
    <property type="match status" value="1"/>
</dbReference>
<reference evidence="7" key="3">
    <citation type="submission" date="2015-06" db="UniProtKB">
        <authorList>
            <consortium name="EnsemblMetazoa"/>
        </authorList>
    </citation>
    <scope>IDENTIFICATION</scope>
</reference>
<proteinExistence type="inferred from homology"/>
<evidence type="ECO:0000256" key="2">
    <source>
        <dbReference type="ARBA" id="ARBA00025794"/>
    </source>
</evidence>
<feature type="region of interest" description="Disordered" evidence="4">
    <location>
        <begin position="1"/>
        <end position="37"/>
    </location>
</feature>
<reference evidence="6 8" key="2">
    <citation type="journal article" date="2013" name="Nature">
        <title>Insights into bilaterian evolution from three spiralian genomes.</title>
        <authorList>
            <person name="Simakov O."/>
            <person name="Marletaz F."/>
            <person name="Cho S.J."/>
            <person name="Edsinger-Gonzales E."/>
            <person name="Havlak P."/>
            <person name="Hellsten U."/>
            <person name="Kuo D.H."/>
            <person name="Larsson T."/>
            <person name="Lv J."/>
            <person name="Arendt D."/>
            <person name="Savage R."/>
            <person name="Osoegawa K."/>
            <person name="de Jong P."/>
            <person name="Grimwood J."/>
            <person name="Chapman J.A."/>
            <person name="Shapiro H."/>
            <person name="Aerts A."/>
            <person name="Otillar R.P."/>
            <person name="Terry A.Y."/>
            <person name="Boore J.L."/>
            <person name="Grigoriev I.V."/>
            <person name="Lindberg D.R."/>
            <person name="Seaver E.C."/>
            <person name="Weisblat D.A."/>
            <person name="Putnam N.H."/>
            <person name="Rokhsar D.S."/>
        </authorList>
    </citation>
    <scope>NUCLEOTIDE SEQUENCE</scope>
    <source>
        <strain evidence="6 8">I ESC-2004</strain>
    </source>
</reference>
<evidence type="ECO:0000313" key="8">
    <source>
        <dbReference type="Proteomes" id="UP000014760"/>
    </source>
</evidence>
<sequence length="328" mass="37639">MVHENPSNGIKNANSADEDAKRFEEDQRRKRSSSMMELAQGRLYDELEKAKAELKLKDEECKKLTIVQDQMGIELEDLTASLFEEANKMVQDANVKRMMAEKLCKEAKSQVEVLQAEVGALKSLVITSTPSMPNRHLHPQINAEPVPRAPFIKGHRRSTSHHNFSKDSTPQRQDLFVLQMDLILFELFKDWVTAPSLDHENSPFLKQVFKEDIHPCFDFANAQFSREVLQSVLNNTVIIEPVAERIPFPKQCQLTDTQRLCTYRLKVNEGENSRLISNLARNRVAAVCNFVTYIRYITQGLVKSDVTDMYWKVVQLRKQMCLAKLGLS</sequence>
<evidence type="ECO:0000256" key="4">
    <source>
        <dbReference type="SAM" id="MobiDB-lite"/>
    </source>
</evidence>
<feature type="coiled-coil region" evidence="3">
    <location>
        <begin position="97"/>
        <end position="124"/>
    </location>
</feature>
<feature type="compositionally biased region" description="Basic and acidic residues" evidence="4">
    <location>
        <begin position="18"/>
        <end position="28"/>
    </location>
</feature>
<evidence type="ECO:0000313" key="7">
    <source>
        <dbReference type="EnsemblMetazoa" id="CapteP126484"/>
    </source>
</evidence>
<dbReference type="Pfam" id="PF06428">
    <property type="entry name" value="Sec2p"/>
    <property type="match status" value="1"/>
</dbReference>
<accession>R7T4U9</accession>
<dbReference type="InterPro" id="IPR040351">
    <property type="entry name" value="RAB3IL/RAB3IP/Sec2"/>
</dbReference>
<keyword evidence="8" id="KW-1185">Reference proteome</keyword>
<comment type="similarity">
    <text evidence="2">Belongs to the SEC2 family.</text>
</comment>
<dbReference type="GO" id="GO:0006887">
    <property type="term" value="P:exocytosis"/>
    <property type="evidence" value="ECO:0007669"/>
    <property type="project" value="TreeGrafter"/>
</dbReference>
<feature type="compositionally biased region" description="Polar residues" evidence="4">
    <location>
        <begin position="1"/>
        <end position="15"/>
    </location>
</feature>
<evidence type="ECO:0000256" key="3">
    <source>
        <dbReference type="SAM" id="Coils"/>
    </source>
</evidence>
<dbReference type="EMBL" id="AMQN01003515">
    <property type="status" value="NOT_ANNOTATED_CDS"/>
    <property type="molecule type" value="Genomic_DNA"/>
</dbReference>
<gene>
    <name evidence="6" type="ORF">CAPTEDRAFT_126484</name>
</gene>
<reference evidence="8" key="1">
    <citation type="submission" date="2012-12" db="EMBL/GenBank/DDBJ databases">
        <authorList>
            <person name="Hellsten U."/>
            <person name="Grimwood J."/>
            <person name="Chapman J.A."/>
            <person name="Shapiro H."/>
            <person name="Aerts A."/>
            <person name="Otillar R.P."/>
            <person name="Terry A.Y."/>
            <person name="Boore J.L."/>
            <person name="Simakov O."/>
            <person name="Marletaz F."/>
            <person name="Cho S.-J."/>
            <person name="Edsinger-Gonzales E."/>
            <person name="Havlak P."/>
            <person name="Kuo D.-H."/>
            <person name="Larsson T."/>
            <person name="Lv J."/>
            <person name="Arendt D."/>
            <person name="Savage R."/>
            <person name="Osoegawa K."/>
            <person name="de Jong P."/>
            <person name="Lindberg D.R."/>
            <person name="Seaver E.C."/>
            <person name="Weisblat D.A."/>
            <person name="Putnam N.H."/>
            <person name="Grigoriev I.V."/>
            <person name="Rokhsar D.S."/>
        </authorList>
    </citation>
    <scope>NUCLEOTIDE SEQUENCE</scope>
    <source>
        <strain evidence="8">I ESC-2004</strain>
    </source>
</reference>
<dbReference type="STRING" id="283909.R7T4U9"/>
<dbReference type="CDD" id="cd21044">
    <property type="entry name" value="Rab11BD_RAB3IP_like"/>
    <property type="match status" value="1"/>
</dbReference>
<dbReference type="PANTHER" id="PTHR14430:SF0">
    <property type="entry name" value="SEC2P DOMAIN-CONTAINING PROTEIN"/>
    <property type="match status" value="1"/>
</dbReference>
<dbReference type="EMBL" id="KB312025">
    <property type="protein sequence ID" value="ELT88003.1"/>
    <property type="molecule type" value="Genomic_DNA"/>
</dbReference>
<dbReference type="PANTHER" id="PTHR14430">
    <property type="entry name" value="RABIN3-RELATED"/>
    <property type="match status" value="1"/>
</dbReference>
<evidence type="ECO:0000256" key="1">
    <source>
        <dbReference type="ARBA" id="ARBA00023054"/>
    </source>
</evidence>
<organism evidence="6">
    <name type="scientific">Capitella teleta</name>
    <name type="common">Polychaete worm</name>
    <dbReference type="NCBI Taxonomy" id="283909"/>
    <lineage>
        <taxon>Eukaryota</taxon>
        <taxon>Metazoa</taxon>
        <taxon>Spiralia</taxon>
        <taxon>Lophotrochozoa</taxon>
        <taxon>Annelida</taxon>
        <taxon>Polychaeta</taxon>
        <taxon>Sedentaria</taxon>
        <taxon>Scolecida</taxon>
        <taxon>Capitellidae</taxon>
        <taxon>Capitella</taxon>
    </lineage>
</organism>